<comment type="caution">
    <text evidence="8">The sequence shown here is derived from an EMBL/GenBank/DDBJ whole genome shotgun (WGS) entry which is preliminary data.</text>
</comment>
<dbReference type="InterPro" id="IPR051087">
    <property type="entry name" value="Mitochondrial_ACSM"/>
</dbReference>
<evidence type="ECO:0000313" key="11">
    <source>
        <dbReference type="Proteomes" id="UP000260862"/>
    </source>
</evidence>
<sequence length="551" mass="62483">MLERFVEQTHFTSQEDFIANFKVKVPENFNFGYDVVDAWAAEQPDKNALLWTNDKGEHIQFTYADLKKYTDMTASYFQSLGIGHGDKVMLILKRRYEFWFSIIALHKLGAVVIPATHLLTKKDIVYRCQAAGIKMIVAAGEPVITEHILAAMPDSPTVERLVSVGPEYPEGFEDFHKGMEAAAPFVRPEHVNTNEDISLMYFTSGTTGEPKMVAHDFTYPLGHIATGCFWHNLHENSLHLTIADTGWGKAVWGKLYGQMIAGANIFVYDHEKFTPADILQKIHDYHITSLCAPPTIYRFLIREDLSKYDLSSLEYCTTAGEALNYSVYETFKRITGIRLMEGFGQTETALTLATFPWMEPKPGSMGVPNPQYDIDLLKPDGRSAEDGEQGQIVVRTDRGKPLGLFKEYYRDAELTREAWHDGIYYTGDVAWRDEDGYYWFVGRADDVIKSSGYRIGPFEVESALMTHPAVVECAITGVPDEIRGQVVKATIVLAKDYKQKAGPELIKELQDHVKRVTAPYKYPRVIEFVDELPKTISGKIRRVEIRQKDNN</sequence>
<dbReference type="GO" id="GO:0016405">
    <property type="term" value="F:CoA-ligase activity"/>
    <property type="evidence" value="ECO:0007669"/>
    <property type="project" value="UniProtKB-ARBA"/>
</dbReference>
<evidence type="ECO:0000259" key="6">
    <source>
        <dbReference type="Pfam" id="PF13193"/>
    </source>
</evidence>
<proteinExistence type="inferred from homology"/>
<dbReference type="InterPro" id="IPR000873">
    <property type="entry name" value="AMP-dep_synth/lig_dom"/>
</dbReference>
<comment type="similarity">
    <text evidence="1">Belongs to the ATP-dependent AMP-binding enzyme family.</text>
</comment>
<dbReference type="GO" id="GO:0015645">
    <property type="term" value="F:fatty acid ligase activity"/>
    <property type="evidence" value="ECO:0007669"/>
    <property type="project" value="TreeGrafter"/>
</dbReference>
<dbReference type="RefSeq" id="WP_117670270.1">
    <property type="nucleotide sequence ID" value="NZ_CABOGR010000002.1"/>
</dbReference>
<feature type="domain" description="AMP-binding enzyme C-terminal" evidence="6">
    <location>
        <begin position="459"/>
        <end position="539"/>
    </location>
</feature>
<dbReference type="InterPro" id="IPR020845">
    <property type="entry name" value="AMP-binding_CS"/>
</dbReference>
<keyword evidence="2" id="KW-0436">Ligase</keyword>
<organism evidence="8 10">
    <name type="scientific">Phocaeicola plebeius</name>
    <dbReference type="NCBI Taxonomy" id="310297"/>
    <lineage>
        <taxon>Bacteria</taxon>
        <taxon>Pseudomonadati</taxon>
        <taxon>Bacteroidota</taxon>
        <taxon>Bacteroidia</taxon>
        <taxon>Bacteroidales</taxon>
        <taxon>Bacteroidaceae</taxon>
        <taxon>Phocaeicola</taxon>
    </lineage>
</organism>
<keyword evidence="4" id="KW-0067">ATP-binding</keyword>
<dbReference type="Proteomes" id="UP000260862">
    <property type="component" value="Unassembled WGS sequence"/>
</dbReference>
<dbReference type="STRING" id="310297.BHV76_11425"/>
<keyword evidence="3" id="KW-0547">Nucleotide-binding</keyword>
<evidence type="ECO:0000256" key="3">
    <source>
        <dbReference type="ARBA" id="ARBA00022741"/>
    </source>
</evidence>
<dbReference type="AlphaFoldDB" id="A0A3E4WK97"/>
<evidence type="ECO:0000313" key="9">
    <source>
        <dbReference type="EMBL" id="RGS10386.1"/>
    </source>
</evidence>
<dbReference type="GO" id="GO:0006633">
    <property type="term" value="P:fatty acid biosynthetic process"/>
    <property type="evidence" value="ECO:0007669"/>
    <property type="project" value="TreeGrafter"/>
</dbReference>
<dbReference type="PANTHER" id="PTHR43605:SF10">
    <property type="entry name" value="ACYL-COA SYNTHETASE MEDIUM CHAIN FAMILY MEMBER 3"/>
    <property type="match status" value="1"/>
</dbReference>
<evidence type="ECO:0000313" key="10">
    <source>
        <dbReference type="Proteomes" id="UP000260780"/>
    </source>
</evidence>
<evidence type="ECO:0000313" key="7">
    <source>
        <dbReference type="EMBL" id="RGK57976.1"/>
    </source>
</evidence>
<reference evidence="10 11" key="1">
    <citation type="submission" date="2018-08" db="EMBL/GenBank/DDBJ databases">
        <title>A genome reference for cultivated species of the human gut microbiota.</title>
        <authorList>
            <person name="Zou Y."/>
            <person name="Xue W."/>
            <person name="Luo G."/>
        </authorList>
    </citation>
    <scope>NUCLEOTIDE SEQUENCE [LARGE SCALE GENOMIC DNA]</scope>
    <source>
        <strain evidence="9 12">AF24-16AC</strain>
        <strain evidence="8 10">OM08-14</strain>
        <strain evidence="7 11">TF10-3AC</strain>
    </source>
</reference>
<dbReference type="InterPro" id="IPR025110">
    <property type="entry name" value="AMP-bd_C"/>
</dbReference>
<evidence type="ECO:0000256" key="1">
    <source>
        <dbReference type="ARBA" id="ARBA00006432"/>
    </source>
</evidence>
<dbReference type="Gene3D" id="3.40.50.12780">
    <property type="entry name" value="N-terminal domain of ligase-like"/>
    <property type="match status" value="1"/>
</dbReference>
<evidence type="ECO:0000256" key="4">
    <source>
        <dbReference type="ARBA" id="ARBA00022840"/>
    </source>
</evidence>
<dbReference type="Proteomes" id="UP000285750">
    <property type="component" value="Unassembled WGS sequence"/>
</dbReference>
<dbReference type="EMBL" id="QSQT01000002">
    <property type="protein sequence ID" value="RGK57976.1"/>
    <property type="molecule type" value="Genomic_DNA"/>
</dbReference>
<dbReference type="EMBL" id="QRUY01000002">
    <property type="protein sequence ID" value="RGS10386.1"/>
    <property type="molecule type" value="Genomic_DNA"/>
</dbReference>
<dbReference type="PROSITE" id="PS00455">
    <property type="entry name" value="AMP_BINDING"/>
    <property type="match status" value="1"/>
</dbReference>
<dbReference type="FunFam" id="3.40.50.12780:FF:000035">
    <property type="entry name" value="Acetyl-coenzyme A synthetase"/>
    <property type="match status" value="1"/>
</dbReference>
<dbReference type="Proteomes" id="UP000260780">
    <property type="component" value="Unassembled WGS sequence"/>
</dbReference>
<dbReference type="InterPro" id="IPR042099">
    <property type="entry name" value="ANL_N_sf"/>
</dbReference>
<dbReference type="Pfam" id="PF00501">
    <property type="entry name" value="AMP-binding"/>
    <property type="match status" value="1"/>
</dbReference>
<dbReference type="PANTHER" id="PTHR43605">
    <property type="entry name" value="ACYL-COENZYME A SYNTHETASE"/>
    <property type="match status" value="1"/>
</dbReference>
<feature type="domain" description="AMP-dependent synthetase/ligase" evidence="5">
    <location>
        <begin position="37"/>
        <end position="409"/>
    </location>
</feature>
<evidence type="ECO:0000313" key="8">
    <source>
        <dbReference type="EMBL" id="RGM42574.1"/>
    </source>
</evidence>
<protein>
    <submittedName>
        <fullName evidence="8">Acetyl-CoA synthetase</fullName>
    </submittedName>
</protein>
<dbReference type="EMBL" id="QSTF01000003">
    <property type="protein sequence ID" value="RGM42574.1"/>
    <property type="molecule type" value="Genomic_DNA"/>
</dbReference>
<name>A0A3E4WK97_9BACT</name>
<dbReference type="SUPFAM" id="SSF56801">
    <property type="entry name" value="Acetyl-CoA synthetase-like"/>
    <property type="match status" value="1"/>
</dbReference>
<evidence type="ECO:0000259" key="5">
    <source>
        <dbReference type="Pfam" id="PF00501"/>
    </source>
</evidence>
<dbReference type="Pfam" id="PF13193">
    <property type="entry name" value="AMP-binding_C"/>
    <property type="match status" value="1"/>
</dbReference>
<dbReference type="InterPro" id="IPR045851">
    <property type="entry name" value="AMP-bd_C_sf"/>
</dbReference>
<dbReference type="Gene3D" id="3.30.300.30">
    <property type="match status" value="1"/>
</dbReference>
<evidence type="ECO:0000313" key="12">
    <source>
        <dbReference type="Proteomes" id="UP000285750"/>
    </source>
</evidence>
<accession>A0A3E4WK97</accession>
<gene>
    <name evidence="9" type="ORF">DWY14_01430</name>
    <name evidence="8" type="ORF">DXC17_02075</name>
    <name evidence="7" type="ORF">DXD04_01550</name>
</gene>
<dbReference type="GO" id="GO:0005524">
    <property type="term" value="F:ATP binding"/>
    <property type="evidence" value="ECO:0007669"/>
    <property type="project" value="UniProtKB-KW"/>
</dbReference>
<dbReference type="GO" id="GO:0006637">
    <property type="term" value="P:acyl-CoA metabolic process"/>
    <property type="evidence" value="ECO:0007669"/>
    <property type="project" value="TreeGrafter"/>
</dbReference>
<dbReference type="FunFam" id="3.30.300.30:FF:000005">
    <property type="entry name" value="Acyl-coenzyme A synthetase ACSM5, mitochondrial"/>
    <property type="match status" value="1"/>
</dbReference>
<dbReference type="GO" id="GO:0004321">
    <property type="term" value="F:fatty-acyl-CoA synthase activity"/>
    <property type="evidence" value="ECO:0007669"/>
    <property type="project" value="TreeGrafter"/>
</dbReference>
<evidence type="ECO:0000256" key="2">
    <source>
        <dbReference type="ARBA" id="ARBA00022598"/>
    </source>
</evidence>
<keyword evidence="11" id="KW-1185">Reference proteome</keyword>